<dbReference type="SUPFAM" id="SSF51445">
    <property type="entry name" value="(Trans)glycosidases"/>
    <property type="match status" value="1"/>
</dbReference>
<dbReference type="Proteomes" id="UP000735302">
    <property type="component" value="Unassembled WGS sequence"/>
</dbReference>
<sequence length="963" mass="107642">MTPGYTSCVSIFGPLGCWQGKLCRTVGPGSVAGDYTNPHCKEHTNGIVHLFEWKWSDIEKECSALSLAGFCGVQTSVPTEHFVHTKPVWWERYLPVSYRLVSRSGNEEDFYRMVQACNAADVRVFVSLELNHMSPGSGPAYGGTYHEGNSLNYPGVPYNASHFHTDSDCSNPYLTPQSPPEDMQRCSILGYPDLDQSNSYVKQTMVDLFNKFISMGVTGFFLQDAIHISPQDLQQIFDEVQNVPFGGRPFVTSNIVNTVPSTVEPSWYYPIGRVTDFTVSEKLGKAILEEDLSSLCDLFTSSGDLSRVPPEQSVVFVHEETYQRGRTPPTVQVITYKNPDHYNLALSLVVASGYGIPKIMSGYEFEDADQGPPLDDRGNIRDVIKKTDEICGNSWVCEHRLGVLKDAIAFSNEYAGEKVSNCKASTNTLSFSRGDSGQFWARVGDLDRLREDPTKENMAVEDLNNASIIKVWEFGQNATVAFIRGTSPTTVTTTESMDELTSTESEITVVTTIAVPTTESRTVETETSESTTLKQEAMEGTTLEQVIMGTTRIPTAEDETTRITTTVNETTRIPTTVDETTRIPTAVNETTRIPTVNETTRIPTVNETTRIPTTVDETTSIPTTMNETIRIPTVNETTRIPTTVDETTSIPTTMNETIRIPTTVLQTTIEATTVEQTTVEQTTMESVTVEQTTMVPTTVEETTMETTTLEPTTVEQKTVTLDVTTPVRPIAEKTTSAPTTTMMTTTERREKLTTKKLPNTTTKKTTIKPIPKPILKPTPPTPKENFHRTVILIKKITEDKDEVFIRGFAGVSQTPIPIKHNTLPMITRQRDRWIKGDNFLDYSSRPEKGQTAYGNGGYAKGTPAQWTSNKKRHQYYYPLNIYGEHYWVVDVQMDCLKTENGFFQFRGYTQNGYPENILSNRSSQRCKNMPRSPPRKSSNTHFAMCGKINVFNWGYYGCQVLDF</sequence>
<evidence type="ECO:0000256" key="4">
    <source>
        <dbReference type="ARBA" id="ARBA00008061"/>
    </source>
</evidence>
<evidence type="ECO:0000256" key="1">
    <source>
        <dbReference type="ARBA" id="ARBA00000548"/>
    </source>
</evidence>
<evidence type="ECO:0000256" key="6">
    <source>
        <dbReference type="ARBA" id="ARBA00022801"/>
    </source>
</evidence>
<keyword evidence="8" id="KW-0119">Carbohydrate metabolism</keyword>
<dbReference type="EC" id="3.2.1.1" evidence="5"/>
<feature type="region of interest" description="Disordered" evidence="10">
    <location>
        <begin position="762"/>
        <end position="783"/>
    </location>
</feature>
<evidence type="ECO:0000313" key="12">
    <source>
        <dbReference type="EMBL" id="GFN81679.1"/>
    </source>
</evidence>
<evidence type="ECO:0000259" key="11">
    <source>
        <dbReference type="SMART" id="SM00642"/>
    </source>
</evidence>
<evidence type="ECO:0000256" key="5">
    <source>
        <dbReference type="ARBA" id="ARBA00012595"/>
    </source>
</evidence>
<accession>A0AAV3YF34</accession>
<evidence type="ECO:0000313" key="13">
    <source>
        <dbReference type="Proteomes" id="UP000735302"/>
    </source>
</evidence>
<comment type="cofactor">
    <cofactor evidence="3">
        <name>chloride</name>
        <dbReference type="ChEBI" id="CHEBI:17996"/>
    </cofactor>
</comment>
<dbReference type="PANTHER" id="PTHR43447">
    <property type="entry name" value="ALPHA-AMYLASE"/>
    <property type="match status" value="1"/>
</dbReference>
<dbReference type="GO" id="GO:0004556">
    <property type="term" value="F:alpha-amylase activity"/>
    <property type="evidence" value="ECO:0007669"/>
    <property type="project" value="UniProtKB-EC"/>
</dbReference>
<dbReference type="AlphaFoldDB" id="A0AAV3YF34"/>
<evidence type="ECO:0000256" key="3">
    <source>
        <dbReference type="ARBA" id="ARBA00001923"/>
    </source>
</evidence>
<feature type="domain" description="Glycosyl hydrolase family 13 catalytic" evidence="11">
    <location>
        <begin position="45"/>
        <end position="411"/>
    </location>
</feature>
<keyword evidence="13" id="KW-1185">Reference proteome</keyword>
<keyword evidence="6" id="KW-0378">Hydrolase</keyword>
<keyword evidence="7" id="KW-0868">Chloride</keyword>
<evidence type="ECO:0000256" key="10">
    <source>
        <dbReference type="SAM" id="MobiDB-lite"/>
    </source>
</evidence>
<keyword evidence="9" id="KW-0326">Glycosidase</keyword>
<comment type="cofactor">
    <cofactor evidence="2">
        <name>Ca(2+)</name>
        <dbReference type="ChEBI" id="CHEBI:29108"/>
    </cofactor>
</comment>
<dbReference type="Gene3D" id="3.20.20.80">
    <property type="entry name" value="Glycosidases"/>
    <property type="match status" value="1"/>
</dbReference>
<feature type="compositionally biased region" description="Pro residues" evidence="10">
    <location>
        <begin position="770"/>
        <end position="782"/>
    </location>
</feature>
<dbReference type="PRINTS" id="PR00110">
    <property type="entry name" value="ALPHAAMYLASE"/>
</dbReference>
<protein>
    <recommendedName>
        <fullName evidence="5">alpha-amylase</fullName>
        <ecNumber evidence="5">3.2.1.1</ecNumber>
    </recommendedName>
</protein>
<organism evidence="12 13">
    <name type="scientific">Plakobranchus ocellatus</name>
    <dbReference type="NCBI Taxonomy" id="259542"/>
    <lineage>
        <taxon>Eukaryota</taxon>
        <taxon>Metazoa</taxon>
        <taxon>Spiralia</taxon>
        <taxon>Lophotrochozoa</taxon>
        <taxon>Mollusca</taxon>
        <taxon>Gastropoda</taxon>
        <taxon>Heterobranchia</taxon>
        <taxon>Euthyneura</taxon>
        <taxon>Panpulmonata</taxon>
        <taxon>Sacoglossa</taxon>
        <taxon>Placobranchoidea</taxon>
        <taxon>Plakobranchidae</taxon>
        <taxon>Plakobranchus</taxon>
    </lineage>
</organism>
<dbReference type="SMART" id="SM00642">
    <property type="entry name" value="Aamy"/>
    <property type="match status" value="1"/>
</dbReference>
<proteinExistence type="inferred from homology"/>
<dbReference type="GO" id="GO:0043169">
    <property type="term" value="F:cation binding"/>
    <property type="evidence" value="ECO:0007669"/>
    <property type="project" value="InterPro"/>
</dbReference>
<evidence type="ECO:0000256" key="7">
    <source>
        <dbReference type="ARBA" id="ARBA00023214"/>
    </source>
</evidence>
<comment type="similarity">
    <text evidence="4">Belongs to the glycosyl hydrolase 13 family.</text>
</comment>
<gene>
    <name evidence="12" type="ORF">PoB_000818500</name>
</gene>
<reference evidence="12 13" key="1">
    <citation type="journal article" date="2021" name="Elife">
        <title>Chloroplast acquisition without the gene transfer in kleptoplastic sea slugs, Plakobranchus ocellatus.</title>
        <authorList>
            <person name="Maeda T."/>
            <person name="Takahashi S."/>
            <person name="Yoshida T."/>
            <person name="Shimamura S."/>
            <person name="Takaki Y."/>
            <person name="Nagai Y."/>
            <person name="Toyoda A."/>
            <person name="Suzuki Y."/>
            <person name="Arimoto A."/>
            <person name="Ishii H."/>
            <person name="Satoh N."/>
            <person name="Nishiyama T."/>
            <person name="Hasebe M."/>
            <person name="Maruyama T."/>
            <person name="Minagawa J."/>
            <person name="Obokata J."/>
            <person name="Shigenobu S."/>
        </authorList>
    </citation>
    <scope>NUCLEOTIDE SEQUENCE [LARGE SCALE GENOMIC DNA]</scope>
</reference>
<dbReference type="EMBL" id="BLXT01000945">
    <property type="protein sequence ID" value="GFN81679.1"/>
    <property type="molecule type" value="Genomic_DNA"/>
</dbReference>
<dbReference type="InterPro" id="IPR006047">
    <property type="entry name" value="GH13_cat_dom"/>
</dbReference>
<comment type="caution">
    <text evidence="12">The sequence shown here is derived from an EMBL/GenBank/DDBJ whole genome shotgun (WGS) entry which is preliminary data.</text>
</comment>
<dbReference type="InterPro" id="IPR017853">
    <property type="entry name" value="GH"/>
</dbReference>
<dbReference type="GO" id="GO:0005975">
    <property type="term" value="P:carbohydrate metabolic process"/>
    <property type="evidence" value="ECO:0007669"/>
    <property type="project" value="InterPro"/>
</dbReference>
<comment type="catalytic activity">
    <reaction evidence="1">
        <text>Endohydrolysis of (1-&gt;4)-alpha-D-glucosidic linkages in polysaccharides containing three or more (1-&gt;4)-alpha-linked D-glucose units.</text>
        <dbReference type="EC" id="3.2.1.1"/>
    </reaction>
</comment>
<evidence type="ECO:0000256" key="8">
    <source>
        <dbReference type="ARBA" id="ARBA00023277"/>
    </source>
</evidence>
<evidence type="ECO:0000256" key="2">
    <source>
        <dbReference type="ARBA" id="ARBA00001913"/>
    </source>
</evidence>
<name>A0AAV3YF34_9GAST</name>
<evidence type="ECO:0000256" key="9">
    <source>
        <dbReference type="ARBA" id="ARBA00023295"/>
    </source>
</evidence>
<dbReference type="InterPro" id="IPR006046">
    <property type="entry name" value="Alpha_amylase"/>
</dbReference>